<gene>
    <name evidence="1" type="ORF">ACFFF6_00645</name>
</gene>
<accession>A0ABV6R646</accession>
<evidence type="ECO:0000313" key="1">
    <source>
        <dbReference type="EMBL" id="MFC0672456.1"/>
    </source>
</evidence>
<keyword evidence="2" id="KW-1185">Reference proteome</keyword>
<dbReference type="Proteomes" id="UP001589793">
    <property type="component" value="Unassembled WGS sequence"/>
</dbReference>
<protein>
    <submittedName>
        <fullName evidence="1">Uncharacterized protein</fullName>
    </submittedName>
</protein>
<dbReference type="EMBL" id="JBHLSV010000001">
    <property type="protein sequence ID" value="MFC0672456.1"/>
    <property type="molecule type" value="Genomic_DNA"/>
</dbReference>
<sequence length="173" mass="18788">MAMFLGADTDMLRDVSMLYARRAELLQDLGFRVHVLVETTTWTGEDAESFRTEWSFRVRPRLADAALLVRRRGLELAAQAGAQDGVSAPEASGPMPIAVPGPTVPTPLGRFETLPAPVVPLPTWLPPMPDPPVCPPYRPLTPEVVGDIGWDDHRLIRCEIVPGTRASAELGAA</sequence>
<proteinExistence type="predicted"/>
<dbReference type="RefSeq" id="WP_376977261.1">
    <property type="nucleotide sequence ID" value="NZ_JBHLSV010000001.1"/>
</dbReference>
<evidence type="ECO:0000313" key="2">
    <source>
        <dbReference type="Proteomes" id="UP001589793"/>
    </source>
</evidence>
<organism evidence="1 2">
    <name type="scientific">Brachybacterium hainanense</name>
    <dbReference type="NCBI Taxonomy" id="1541174"/>
    <lineage>
        <taxon>Bacteria</taxon>
        <taxon>Bacillati</taxon>
        <taxon>Actinomycetota</taxon>
        <taxon>Actinomycetes</taxon>
        <taxon>Micrococcales</taxon>
        <taxon>Dermabacteraceae</taxon>
        <taxon>Brachybacterium</taxon>
    </lineage>
</organism>
<comment type="caution">
    <text evidence="1">The sequence shown here is derived from an EMBL/GenBank/DDBJ whole genome shotgun (WGS) entry which is preliminary data.</text>
</comment>
<name>A0ABV6R646_9MICO</name>
<reference evidence="1 2" key="1">
    <citation type="submission" date="2024-09" db="EMBL/GenBank/DDBJ databases">
        <authorList>
            <person name="Sun Q."/>
            <person name="Mori K."/>
        </authorList>
    </citation>
    <scope>NUCLEOTIDE SEQUENCE [LARGE SCALE GENOMIC DNA]</scope>
    <source>
        <strain evidence="1 2">CICC 10874</strain>
    </source>
</reference>